<sequence>MTAAVADLPYHLRAPFASSAYVAGDASCVFSPLTSATMHIRPLSRKRGYDDSFDDADDDVLDFNTAGVPAKLSRHEVRPEDVAACDVQWSFEIDDGSRSNINCTIDDNRLIISTVRPDSRIEKRILGLPDHVDTNSVLLCFDAKGNLLVGFDFLPGHRCSRTIHS</sequence>
<dbReference type="Proteomes" id="UP000492821">
    <property type="component" value="Unassembled WGS sequence"/>
</dbReference>
<organism evidence="1 2">
    <name type="scientific">Panagrellus redivivus</name>
    <name type="common">Microworm</name>
    <dbReference type="NCBI Taxonomy" id="6233"/>
    <lineage>
        <taxon>Eukaryota</taxon>
        <taxon>Metazoa</taxon>
        <taxon>Ecdysozoa</taxon>
        <taxon>Nematoda</taxon>
        <taxon>Chromadorea</taxon>
        <taxon>Rhabditida</taxon>
        <taxon>Tylenchina</taxon>
        <taxon>Panagrolaimomorpha</taxon>
        <taxon>Panagrolaimoidea</taxon>
        <taxon>Panagrolaimidae</taxon>
        <taxon>Panagrellus</taxon>
    </lineage>
</organism>
<dbReference type="AlphaFoldDB" id="A0A7E4ZSI9"/>
<reference evidence="2" key="2">
    <citation type="submission" date="2020-10" db="UniProtKB">
        <authorList>
            <consortium name="WormBaseParasite"/>
        </authorList>
    </citation>
    <scope>IDENTIFICATION</scope>
</reference>
<accession>A0A7E4ZSI9</accession>
<dbReference type="WBParaSite" id="Pan_g14932.t1">
    <property type="protein sequence ID" value="Pan_g14932.t1"/>
    <property type="gene ID" value="Pan_g14932"/>
</dbReference>
<keyword evidence="1" id="KW-1185">Reference proteome</keyword>
<protein>
    <submittedName>
        <fullName evidence="2">ANAPC4_WD40 domain-containing protein</fullName>
    </submittedName>
</protein>
<evidence type="ECO:0000313" key="2">
    <source>
        <dbReference type="WBParaSite" id="Pan_g14932.t1"/>
    </source>
</evidence>
<proteinExistence type="predicted"/>
<dbReference type="CDD" id="cd00298">
    <property type="entry name" value="ACD_sHsps_p23-like"/>
    <property type="match status" value="1"/>
</dbReference>
<reference evidence="1" key="1">
    <citation type="journal article" date="2013" name="Genetics">
        <title>The draft genome and transcriptome of Panagrellus redivivus are shaped by the harsh demands of a free-living lifestyle.</title>
        <authorList>
            <person name="Srinivasan J."/>
            <person name="Dillman A.R."/>
            <person name="Macchietto M.G."/>
            <person name="Heikkinen L."/>
            <person name="Lakso M."/>
            <person name="Fracchia K.M."/>
            <person name="Antoshechkin I."/>
            <person name="Mortazavi A."/>
            <person name="Wong G."/>
            <person name="Sternberg P.W."/>
        </authorList>
    </citation>
    <scope>NUCLEOTIDE SEQUENCE [LARGE SCALE GENOMIC DNA]</scope>
    <source>
        <strain evidence="1">MT8872</strain>
    </source>
</reference>
<evidence type="ECO:0000313" key="1">
    <source>
        <dbReference type="Proteomes" id="UP000492821"/>
    </source>
</evidence>
<name>A0A7E4ZSI9_PANRE</name>